<evidence type="ECO:0000256" key="5">
    <source>
        <dbReference type="ARBA" id="ARBA00023274"/>
    </source>
</evidence>
<dbReference type="InterPro" id="IPR008991">
    <property type="entry name" value="Translation_prot_SH3-like_sf"/>
</dbReference>
<comment type="function">
    <text evidence="6">One of two assembly initiator proteins, it binds directly to the 5'-end of the 23S rRNA, where it nucleates assembly of the 50S subunit.</text>
</comment>
<sequence>MELKSRQPRKQRKVFFNLPLHLRWHLLNAPLSPELRKELGIKRLPVRKGDVVRIMRGDWKGHEGKVVKVDLKRVAIYVEGVTVKKADGTERYYPIHPSKVMIVKLGEIDEVRRKIIERRLAARKELVKKGLAKPLNEEQQKLLDEALKSAAQSTTQ</sequence>
<dbReference type="SMART" id="SM00739">
    <property type="entry name" value="KOW"/>
    <property type="match status" value="1"/>
</dbReference>
<feature type="domain" description="KOW" evidence="7">
    <location>
        <begin position="45"/>
        <end position="72"/>
    </location>
</feature>
<comment type="function">
    <text evidence="6">Located at the polypeptide exit tunnel on the outside of the subunit.</text>
</comment>
<name>A0A833DUX7_9CREN</name>
<evidence type="ECO:0000256" key="1">
    <source>
        <dbReference type="ARBA" id="ARBA00010618"/>
    </source>
</evidence>
<evidence type="ECO:0000256" key="3">
    <source>
        <dbReference type="ARBA" id="ARBA00022884"/>
    </source>
</evidence>
<dbReference type="PROSITE" id="PS01108">
    <property type="entry name" value="RIBOSOMAL_L24"/>
    <property type="match status" value="1"/>
</dbReference>
<evidence type="ECO:0000256" key="2">
    <source>
        <dbReference type="ARBA" id="ARBA00022730"/>
    </source>
</evidence>
<evidence type="ECO:0000256" key="6">
    <source>
        <dbReference type="HAMAP-Rule" id="MF_01326"/>
    </source>
</evidence>
<dbReference type="NCBIfam" id="TIGR01080">
    <property type="entry name" value="rplX_A_E"/>
    <property type="match status" value="1"/>
</dbReference>
<dbReference type="Pfam" id="PF00467">
    <property type="entry name" value="KOW"/>
    <property type="match status" value="1"/>
</dbReference>
<reference evidence="8" key="1">
    <citation type="journal article" date="2020" name="ISME J.">
        <title>Gammaproteobacteria mediating utilization of methyl-, sulfur- and petroleum organic compounds in deep ocean hydrothermal plumes.</title>
        <authorList>
            <person name="Zhou Z."/>
            <person name="Liu Y."/>
            <person name="Pan J."/>
            <person name="Cron B.R."/>
            <person name="Toner B.M."/>
            <person name="Anantharaman K."/>
            <person name="Breier J.A."/>
            <person name="Dick G.J."/>
            <person name="Li M."/>
        </authorList>
    </citation>
    <scope>NUCLEOTIDE SEQUENCE</scope>
    <source>
        <strain evidence="8">SZUA-1435</strain>
    </source>
</reference>
<organism evidence="8 9">
    <name type="scientific">Ignisphaera aggregans</name>
    <dbReference type="NCBI Taxonomy" id="334771"/>
    <lineage>
        <taxon>Archaea</taxon>
        <taxon>Thermoproteota</taxon>
        <taxon>Thermoprotei</taxon>
        <taxon>Desulfurococcales</taxon>
        <taxon>Desulfurococcaceae</taxon>
        <taxon>Ignisphaera</taxon>
    </lineage>
</organism>
<dbReference type="Proteomes" id="UP000605805">
    <property type="component" value="Unassembled WGS sequence"/>
</dbReference>
<dbReference type="InterPro" id="IPR005825">
    <property type="entry name" value="Ribosomal_uL24_CS"/>
</dbReference>
<comment type="subunit">
    <text evidence="6">Part of the 50S ribosomal subunit.</text>
</comment>
<gene>
    <name evidence="6" type="primary">rpl24</name>
    <name evidence="8" type="ORF">EYH02_02310</name>
</gene>
<dbReference type="GO" id="GO:0003735">
    <property type="term" value="F:structural constituent of ribosome"/>
    <property type="evidence" value="ECO:0007669"/>
    <property type="project" value="UniProtKB-UniRule"/>
</dbReference>
<dbReference type="CDD" id="cd06089">
    <property type="entry name" value="KOW_RPL26"/>
    <property type="match status" value="1"/>
</dbReference>
<accession>A0A833DUX7</accession>
<dbReference type="Pfam" id="PF16906">
    <property type="entry name" value="Ribosomal_L26"/>
    <property type="match status" value="1"/>
</dbReference>
<keyword evidence="4 6" id="KW-0689">Ribosomal protein</keyword>
<evidence type="ECO:0000313" key="9">
    <source>
        <dbReference type="Proteomes" id="UP000605805"/>
    </source>
</evidence>
<evidence type="ECO:0000313" key="8">
    <source>
        <dbReference type="EMBL" id="HIP56890.1"/>
    </source>
</evidence>
<dbReference type="EMBL" id="DQTV01000045">
    <property type="protein sequence ID" value="HIP56890.1"/>
    <property type="molecule type" value="Genomic_DNA"/>
</dbReference>
<keyword evidence="3 6" id="KW-0694">RNA-binding</keyword>
<keyword evidence="5 6" id="KW-0687">Ribonucleoprotein</keyword>
<protein>
    <recommendedName>
        <fullName evidence="6">Large ribosomal subunit protein uL24</fullName>
    </recommendedName>
</protein>
<dbReference type="InterPro" id="IPR041988">
    <property type="entry name" value="Ribosomal_uL24_KOW"/>
</dbReference>
<dbReference type="InterPro" id="IPR005756">
    <property type="entry name" value="Ribosomal_uL24_euk/arc"/>
</dbReference>
<dbReference type="GO" id="GO:0006412">
    <property type="term" value="P:translation"/>
    <property type="evidence" value="ECO:0007669"/>
    <property type="project" value="UniProtKB-UniRule"/>
</dbReference>
<evidence type="ECO:0000256" key="4">
    <source>
        <dbReference type="ARBA" id="ARBA00022980"/>
    </source>
</evidence>
<dbReference type="GO" id="GO:0019843">
    <property type="term" value="F:rRNA binding"/>
    <property type="evidence" value="ECO:0007669"/>
    <property type="project" value="UniProtKB-UniRule"/>
</dbReference>
<keyword evidence="2 6" id="KW-0699">rRNA-binding</keyword>
<dbReference type="HAMAP" id="MF_01326_A">
    <property type="entry name" value="Ribosomal_uL24_A"/>
    <property type="match status" value="1"/>
</dbReference>
<dbReference type="Gene3D" id="2.30.30.30">
    <property type="match status" value="1"/>
</dbReference>
<comment type="similarity">
    <text evidence="1 6">Belongs to the universal ribosomal protein uL24 family.</text>
</comment>
<dbReference type="AlphaFoldDB" id="A0A833DUX7"/>
<comment type="caution">
    <text evidence="8">The sequence shown here is derived from an EMBL/GenBank/DDBJ whole genome shotgun (WGS) entry which is preliminary data.</text>
</comment>
<evidence type="ECO:0000259" key="7">
    <source>
        <dbReference type="SMART" id="SM00739"/>
    </source>
</evidence>
<dbReference type="InterPro" id="IPR005824">
    <property type="entry name" value="KOW"/>
</dbReference>
<proteinExistence type="inferred from homology"/>
<dbReference type="GO" id="GO:0015934">
    <property type="term" value="C:large ribosomal subunit"/>
    <property type="evidence" value="ECO:0007669"/>
    <property type="project" value="UniProtKB-UniRule"/>
</dbReference>
<dbReference type="FunFam" id="2.30.30.30:FF:000009">
    <property type="entry name" value="60S ribosomal protein L26"/>
    <property type="match status" value="1"/>
</dbReference>
<dbReference type="InterPro" id="IPR014722">
    <property type="entry name" value="Rib_uL2_dom2"/>
</dbReference>
<dbReference type="SUPFAM" id="SSF50104">
    <property type="entry name" value="Translation proteins SH3-like domain"/>
    <property type="match status" value="1"/>
</dbReference>
<dbReference type="PANTHER" id="PTHR11143">
    <property type="entry name" value="60S RIBOSOMAL PROTEIN L26 FAMILY MEMBER"/>
    <property type="match status" value="1"/>
</dbReference>